<proteinExistence type="predicted"/>
<dbReference type="GO" id="GO:0000981">
    <property type="term" value="F:DNA-binding transcription factor activity, RNA polymerase II-specific"/>
    <property type="evidence" value="ECO:0007669"/>
    <property type="project" value="TreeGrafter"/>
</dbReference>
<dbReference type="CDD" id="cd12148">
    <property type="entry name" value="fungal_TF_MHR"/>
    <property type="match status" value="1"/>
</dbReference>
<keyword evidence="9" id="KW-1185">Reference proteome</keyword>
<dbReference type="GO" id="GO:0006351">
    <property type="term" value="P:DNA-templated transcription"/>
    <property type="evidence" value="ECO:0007669"/>
    <property type="project" value="InterPro"/>
</dbReference>
<keyword evidence="2" id="KW-0805">Transcription regulation</keyword>
<evidence type="ECO:0000259" key="7">
    <source>
        <dbReference type="Pfam" id="PF04082"/>
    </source>
</evidence>
<feature type="compositionally biased region" description="Polar residues" evidence="6">
    <location>
        <begin position="67"/>
        <end position="81"/>
    </location>
</feature>
<evidence type="ECO:0000256" key="2">
    <source>
        <dbReference type="ARBA" id="ARBA00023015"/>
    </source>
</evidence>
<comment type="caution">
    <text evidence="8">The sequence shown here is derived from an EMBL/GenBank/DDBJ whole genome shotgun (WGS) entry which is preliminary data.</text>
</comment>
<feature type="domain" description="Xylanolytic transcriptional activator regulatory" evidence="7">
    <location>
        <begin position="184"/>
        <end position="341"/>
    </location>
</feature>
<evidence type="ECO:0000256" key="5">
    <source>
        <dbReference type="ARBA" id="ARBA00023242"/>
    </source>
</evidence>
<dbReference type="EMBL" id="ML996174">
    <property type="protein sequence ID" value="KAF2732603.1"/>
    <property type="molecule type" value="Genomic_DNA"/>
</dbReference>
<feature type="region of interest" description="Disordered" evidence="6">
    <location>
        <begin position="50"/>
        <end position="81"/>
    </location>
</feature>
<protein>
    <recommendedName>
        <fullName evidence="7">Xylanolytic transcriptional activator regulatory domain-containing protein</fullName>
    </recommendedName>
</protein>
<dbReference type="GO" id="GO:0008270">
    <property type="term" value="F:zinc ion binding"/>
    <property type="evidence" value="ECO:0007669"/>
    <property type="project" value="InterPro"/>
</dbReference>
<name>A0A9P4QRR4_9PLEO</name>
<sequence>MLTDPSRCFTGKKDCIWAEQARRAKRVRGPSRIAQVERTLNGLVATLTTPDSANEARAPSQVPDPAQLTSPNRAQQANSELWSQPAFPGSWLPFPSSLAEQKAQSEQDVDGSHIFIEKLRLIHSFDDTTDLSRPPAFMHQTPQEPPIDDDLFKDLIATKQADSLLAEYRIMFGSSPYVPIPATASTHELATTKPMLLLAILTAASWREHHRQMALDKLYRTELANRAIIRPRRTVSLVQSIVVYLSWYHFVFSHKTQQTFSLLQLAIGIAIDLTLHQRSRRPFVDFPGRPPQPQLSAGEQRERQRTFLGCYHLSSALSSGLSKPNLLKYTEYMAECWKRLRDDMEYPSDKMIGPLISLRRIDDQIHDAFYTDDALDLSFGDSRIFMNMRFIESQLDDWRSDNTSNKLQRVLDFAYAYAEMQLHSIALRPPSSSGAQHDGSSAQLRSLWSALEAGKRFFDMLLAFPATEYHLLTFSDWMQLPYVVITVARLCMPNENHDAVNWDVKAAQERVRLDLYLESLCYRMQGLSTFDAVKQPHPDFWMVMKMIMELTRKWYCRKINGEKVPPPPVQTNNSSTPETAQSANPGSASTPVSHSAPSMDSATSFPDSSFSAMEIGMAGAGDSSVQDPFAFMRDVNFDMDQFLDMGIWGSGSYEAMGFGGGHMQF</sequence>
<evidence type="ECO:0000256" key="6">
    <source>
        <dbReference type="SAM" id="MobiDB-lite"/>
    </source>
</evidence>
<dbReference type="AlphaFoldDB" id="A0A9P4QRR4"/>
<comment type="subcellular location">
    <subcellularLocation>
        <location evidence="1">Nucleus</location>
    </subcellularLocation>
</comment>
<dbReference type="GO" id="GO:0005634">
    <property type="term" value="C:nucleus"/>
    <property type="evidence" value="ECO:0007669"/>
    <property type="project" value="UniProtKB-SubCell"/>
</dbReference>
<dbReference type="Pfam" id="PF04082">
    <property type="entry name" value="Fungal_trans"/>
    <property type="match status" value="1"/>
</dbReference>
<dbReference type="PANTHER" id="PTHR31845:SF10">
    <property type="entry name" value="ZN(II)2CYS6 TRANSCRIPTION FACTOR (EUROFUNG)"/>
    <property type="match status" value="1"/>
</dbReference>
<accession>A0A9P4QRR4</accession>
<dbReference type="InterPro" id="IPR051089">
    <property type="entry name" value="prtT"/>
</dbReference>
<evidence type="ECO:0000256" key="1">
    <source>
        <dbReference type="ARBA" id="ARBA00004123"/>
    </source>
</evidence>
<keyword evidence="5" id="KW-0539">Nucleus</keyword>
<dbReference type="Proteomes" id="UP000799444">
    <property type="component" value="Unassembled WGS sequence"/>
</dbReference>
<evidence type="ECO:0000256" key="3">
    <source>
        <dbReference type="ARBA" id="ARBA00023125"/>
    </source>
</evidence>
<reference evidence="8" key="1">
    <citation type="journal article" date="2020" name="Stud. Mycol.">
        <title>101 Dothideomycetes genomes: a test case for predicting lifestyles and emergence of pathogens.</title>
        <authorList>
            <person name="Haridas S."/>
            <person name="Albert R."/>
            <person name="Binder M."/>
            <person name="Bloem J."/>
            <person name="Labutti K."/>
            <person name="Salamov A."/>
            <person name="Andreopoulos B."/>
            <person name="Baker S."/>
            <person name="Barry K."/>
            <person name="Bills G."/>
            <person name="Bluhm B."/>
            <person name="Cannon C."/>
            <person name="Castanera R."/>
            <person name="Culley D."/>
            <person name="Daum C."/>
            <person name="Ezra D."/>
            <person name="Gonzalez J."/>
            <person name="Henrissat B."/>
            <person name="Kuo A."/>
            <person name="Liang C."/>
            <person name="Lipzen A."/>
            <person name="Lutzoni F."/>
            <person name="Magnuson J."/>
            <person name="Mondo S."/>
            <person name="Nolan M."/>
            <person name="Ohm R."/>
            <person name="Pangilinan J."/>
            <person name="Park H.-J."/>
            <person name="Ramirez L."/>
            <person name="Alfaro M."/>
            <person name="Sun H."/>
            <person name="Tritt A."/>
            <person name="Yoshinaga Y."/>
            <person name="Zwiers L.-H."/>
            <person name="Turgeon B."/>
            <person name="Goodwin S."/>
            <person name="Spatafora J."/>
            <person name="Crous P."/>
            <person name="Grigoriev I."/>
        </authorList>
    </citation>
    <scope>NUCLEOTIDE SEQUENCE</scope>
    <source>
        <strain evidence="8">CBS 125425</strain>
    </source>
</reference>
<feature type="region of interest" description="Disordered" evidence="6">
    <location>
        <begin position="565"/>
        <end position="605"/>
    </location>
</feature>
<dbReference type="GO" id="GO:0000976">
    <property type="term" value="F:transcription cis-regulatory region binding"/>
    <property type="evidence" value="ECO:0007669"/>
    <property type="project" value="TreeGrafter"/>
</dbReference>
<gene>
    <name evidence="8" type="ORF">EJ04DRAFT_440740</name>
</gene>
<evidence type="ECO:0000313" key="9">
    <source>
        <dbReference type="Proteomes" id="UP000799444"/>
    </source>
</evidence>
<feature type="compositionally biased region" description="Polar residues" evidence="6">
    <location>
        <begin position="570"/>
        <end position="605"/>
    </location>
</feature>
<dbReference type="PANTHER" id="PTHR31845">
    <property type="entry name" value="FINGER DOMAIN PROTEIN, PUTATIVE-RELATED"/>
    <property type="match status" value="1"/>
</dbReference>
<evidence type="ECO:0000313" key="8">
    <source>
        <dbReference type="EMBL" id="KAF2732603.1"/>
    </source>
</evidence>
<keyword evidence="4" id="KW-0804">Transcription</keyword>
<dbReference type="OrthoDB" id="5424793at2759"/>
<organism evidence="8 9">
    <name type="scientific">Polyplosphaeria fusca</name>
    <dbReference type="NCBI Taxonomy" id="682080"/>
    <lineage>
        <taxon>Eukaryota</taxon>
        <taxon>Fungi</taxon>
        <taxon>Dikarya</taxon>
        <taxon>Ascomycota</taxon>
        <taxon>Pezizomycotina</taxon>
        <taxon>Dothideomycetes</taxon>
        <taxon>Pleosporomycetidae</taxon>
        <taxon>Pleosporales</taxon>
        <taxon>Tetraplosphaeriaceae</taxon>
        <taxon>Polyplosphaeria</taxon>
    </lineage>
</organism>
<keyword evidence="3" id="KW-0238">DNA-binding</keyword>
<dbReference type="InterPro" id="IPR007219">
    <property type="entry name" value="XnlR_reg_dom"/>
</dbReference>
<evidence type="ECO:0000256" key="4">
    <source>
        <dbReference type="ARBA" id="ARBA00023163"/>
    </source>
</evidence>